<dbReference type="EMBL" id="JAAMPC010000005">
    <property type="protein sequence ID" value="KAG2312474.1"/>
    <property type="molecule type" value="Genomic_DNA"/>
</dbReference>
<organism evidence="2 3">
    <name type="scientific">Brassica carinata</name>
    <name type="common">Ethiopian mustard</name>
    <name type="synonym">Abyssinian cabbage</name>
    <dbReference type="NCBI Taxonomy" id="52824"/>
    <lineage>
        <taxon>Eukaryota</taxon>
        <taxon>Viridiplantae</taxon>
        <taxon>Streptophyta</taxon>
        <taxon>Embryophyta</taxon>
        <taxon>Tracheophyta</taxon>
        <taxon>Spermatophyta</taxon>
        <taxon>Magnoliopsida</taxon>
        <taxon>eudicotyledons</taxon>
        <taxon>Gunneridae</taxon>
        <taxon>Pentapetalae</taxon>
        <taxon>rosids</taxon>
        <taxon>malvids</taxon>
        <taxon>Brassicales</taxon>
        <taxon>Brassicaceae</taxon>
        <taxon>Brassiceae</taxon>
        <taxon>Brassica</taxon>
    </lineage>
</organism>
<gene>
    <name evidence="1" type="ORF">Bca52824_024031</name>
    <name evidence="2" type="ORF">Bca52824_024032</name>
</gene>
<keyword evidence="3" id="KW-1185">Reference proteome</keyword>
<reference evidence="2 3" key="1">
    <citation type="submission" date="2020-02" db="EMBL/GenBank/DDBJ databases">
        <authorList>
            <person name="Ma Q."/>
            <person name="Huang Y."/>
            <person name="Song X."/>
            <person name="Pei D."/>
        </authorList>
    </citation>
    <scope>NUCLEOTIDE SEQUENCE [LARGE SCALE GENOMIC DNA]</scope>
    <source>
        <strain evidence="2">Sxm20200214</strain>
        <tissue evidence="2">Leaf</tissue>
    </source>
</reference>
<evidence type="ECO:0000313" key="2">
    <source>
        <dbReference type="EMBL" id="KAG2312475.1"/>
    </source>
</evidence>
<protein>
    <submittedName>
        <fullName evidence="2">Uncharacterized protein</fullName>
    </submittedName>
</protein>
<name>A0A8X8ATX1_BRACI</name>
<evidence type="ECO:0000313" key="3">
    <source>
        <dbReference type="Proteomes" id="UP000886595"/>
    </source>
</evidence>
<accession>A0A8X8ATX1</accession>
<dbReference type="EMBL" id="JAAMPC010000005">
    <property type="protein sequence ID" value="KAG2312475.1"/>
    <property type="molecule type" value="Genomic_DNA"/>
</dbReference>
<proteinExistence type="predicted"/>
<dbReference type="Proteomes" id="UP000886595">
    <property type="component" value="Unassembled WGS sequence"/>
</dbReference>
<comment type="caution">
    <text evidence="2">The sequence shown here is derived from an EMBL/GenBank/DDBJ whole genome shotgun (WGS) entry which is preliminary data.</text>
</comment>
<sequence>MDELGKVSYVQQLRLTYGEQFTHPPNLEEYSDETKKYLSRIDLRNDRSTLILDHLGLVRPPEFYMRFWFDPGELLICFDKFKSTTLVNKIKEAQNHILDQLAQREVAVAHE</sequence>
<evidence type="ECO:0000313" key="1">
    <source>
        <dbReference type="EMBL" id="KAG2312474.1"/>
    </source>
</evidence>
<dbReference type="AlphaFoldDB" id="A0A8X8ATX1"/>